<feature type="compositionally biased region" description="Low complexity" evidence="1">
    <location>
        <begin position="328"/>
        <end position="341"/>
    </location>
</feature>
<feature type="compositionally biased region" description="Basic and acidic residues" evidence="1">
    <location>
        <begin position="300"/>
        <end position="310"/>
    </location>
</feature>
<dbReference type="EMBL" id="CP001669">
    <property type="protein sequence ID" value="AFZ79269.1"/>
    <property type="molecule type" value="Genomic_DNA"/>
</dbReference>
<dbReference type="KEGG" id="beq:BEWA_021160"/>
<feature type="compositionally biased region" description="Acidic residues" evidence="1">
    <location>
        <begin position="311"/>
        <end position="323"/>
    </location>
</feature>
<name>L0AWI0_THEEQ</name>
<evidence type="ECO:0000313" key="3">
    <source>
        <dbReference type="Proteomes" id="UP000031512"/>
    </source>
</evidence>
<reference evidence="2 3" key="1">
    <citation type="journal article" date="2012" name="BMC Genomics">
        <title>Comparative genomic analysis and phylogenetic position of Theileria equi.</title>
        <authorList>
            <person name="Kappmeyer L.S."/>
            <person name="Thiagarajan M."/>
            <person name="Herndon D.R."/>
            <person name="Ramsay J.D."/>
            <person name="Caler E."/>
            <person name="Djikeng A."/>
            <person name="Gillespie J.J."/>
            <person name="Lau A.O."/>
            <person name="Roalson E.H."/>
            <person name="Silva J.C."/>
            <person name="Silva M.G."/>
            <person name="Suarez C.E."/>
            <person name="Ueti M.W."/>
            <person name="Nene V.M."/>
            <person name="Mealey R.H."/>
            <person name="Knowles D.P."/>
            <person name="Brayton K.A."/>
        </authorList>
    </citation>
    <scope>NUCLEOTIDE SEQUENCE [LARGE SCALE GENOMIC DNA]</scope>
    <source>
        <strain evidence="2 3">WA</strain>
    </source>
</reference>
<evidence type="ECO:0000313" key="2">
    <source>
        <dbReference type="EMBL" id="AFZ79269.1"/>
    </source>
</evidence>
<protein>
    <submittedName>
        <fullName evidence="2">Uncharacterized protein</fullName>
    </submittedName>
</protein>
<proteinExistence type="predicted"/>
<sequence>MKTTIINEGDDNDAQEDVVSLYMHQYRYYFNELERLGRLNAARHELEGDNQYCGNTKAGAKPLSGIRGLYFSKGSWRVKYLDDQGEVITCYFNYNDPKLLIAGFKVAYSFLKKVIEYKRQVNKDDGLVLEELSNEELLELDNRKKKRDLLLMEQKNAPTLRERNTPSVSSGWATSFSTEYSTGYLDEQANLPKIKRNRGRPRIDREYVTPPDEYLWNSENFFDWGQTAVAKRAPVKKPRRLSRFQEKFESYMHHSTHDLIDDMITQGMQERMSPQDAQNTRYKTHRERKTSDSNVAIKGKGYEPRSKCVDDESEYVESTDEEKDEFHNSSSSNEKSASSSSEKSKEESADSHSETNVCPSKPSETFEDPFTVAKLYKFDNCLKK</sequence>
<feature type="compositionally biased region" description="Basic and acidic residues" evidence="1">
    <location>
        <begin position="342"/>
        <end position="353"/>
    </location>
</feature>
<dbReference type="GeneID" id="15803771"/>
<evidence type="ECO:0000256" key="1">
    <source>
        <dbReference type="SAM" id="MobiDB-lite"/>
    </source>
</evidence>
<gene>
    <name evidence="2" type="ORF">BEWA_021160</name>
</gene>
<dbReference type="OrthoDB" id="360720at2759"/>
<keyword evidence="3" id="KW-1185">Reference proteome</keyword>
<dbReference type="AlphaFoldDB" id="L0AWI0"/>
<organism evidence="2 3">
    <name type="scientific">Theileria equi strain WA</name>
    <dbReference type="NCBI Taxonomy" id="1537102"/>
    <lineage>
        <taxon>Eukaryota</taxon>
        <taxon>Sar</taxon>
        <taxon>Alveolata</taxon>
        <taxon>Apicomplexa</taxon>
        <taxon>Aconoidasida</taxon>
        <taxon>Piroplasmida</taxon>
        <taxon>Theileriidae</taxon>
        <taxon>Theileria</taxon>
    </lineage>
</organism>
<dbReference type="eggNOG" id="ENOG502SZYC">
    <property type="taxonomic scope" value="Eukaryota"/>
</dbReference>
<dbReference type="RefSeq" id="XP_004828935.1">
    <property type="nucleotide sequence ID" value="XM_004828878.1"/>
</dbReference>
<feature type="region of interest" description="Disordered" evidence="1">
    <location>
        <begin position="270"/>
        <end position="366"/>
    </location>
</feature>
<dbReference type="VEuPathDB" id="PiroplasmaDB:BEWA_021160"/>
<dbReference type="Proteomes" id="UP000031512">
    <property type="component" value="Chromosome 1"/>
</dbReference>
<accession>L0AWI0</accession>